<dbReference type="PANTHER" id="PTHR11649">
    <property type="entry name" value="MSS1/TRME-RELATED GTP-BINDING PROTEIN"/>
    <property type="match status" value="1"/>
</dbReference>
<evidence type="ECO:0000256" key="6">
    <source>
        <dbReference type="ARBA" id="ARBA00022842"/>
    </source>
</evidence>
<evidence type="ECO:0000256" key="3">
    <source>
        <dbReference type="ARBA" id="ARBA00022618"/>
    </source>
</evidence>
<evidence type="ECO:0000259" key="11">
    <source>
        <dbReference type="PROSITE" id="PS51706"/>
    </source>
</evidence>
<dbReference type="RefSeq" id="WP_091185923.1">
    <property type="nucleotide sequence ID" value="NZ_FOMT01000002.1"/>
</dbReference>
<keyword evidence="13" id="KW-1185">Reference proteome</keyword>
<evidence type="ECO:0000256" key="7">
    <source>
        <dbReference type="ARBA" id="ARBA00023134"/>
    </source>
</evidence>
<sequence length="201" mass="23087">MKITQSEFIISAVRPSQYPVDALPEIALAGRSNVGKSSLINKLILRKNLARTSSQPGKTQQLNYYRVNDMVYFVDFPGYGYAKVSKTQRELFGQMIETYIRDRKELKLQLLVIDMRHAPSKDDVLMYHWLKHYNVPTCIVCTKADKIPKSKWDKHVKVIKETLEADPRDSLVMFSSETGLGREKLWEVINGAIGHITEIDQ</sequence>
<evidence type="ECO:0000256" key="9">
    <source>
        <dbReference type="ARBA" id="ARBA00023306"/>
    </source>
</evidence>
<dbReference type="GO" id="GO:0005829">
    <property type="term" value="C:cytosol"/>
    <property type="evidence" value="ECO:0007669"/>
    <property type="project" value="TreeGrafter"/>
</dbReference>
<keyword evidence="3 10" id="KW-0132">Cell division</keyword>
<keyword evidence="8 10" id="KW-0717">Septation</keyword>
<comment type="function">
    <text evidence="10">Necessary for normal cell division and for the maintenance of normal septation.</text>
</comment>
<organism evidence="12 13">
    <name type="scientific">Paenibacillus catalpae</name>
    <dbReference type="NCBI Taxonomy" id="1045775"/>
    <lineage>
        <taxon>Bacteria</taxon>
        <taxon>Bacillati</taxon>
        <taxon>Bacillota</taxon>
        <taxon>Bacilli</taxon>
        <taxon>Bacillales</taxon>
        <taxon>Paenibacillaceae</taxon>
        <taxon>Paenibacillus</taxon>
    </lineage>
</organism>
<dbReference type="PROSITE" id="PS51706">
    <property type="entry name" value="G_ENGB"/>
    <property type="match status" value="1"/>
</dbReference>
<name>A0A1I1YVQ7_9BACL</name>
<dbReference type="CDD" id="cd01876">
    <property type="entry name" value="YihA_EngB"/>
    <property type="match status" value="1"/>
</dbReference>
<evidence type="ECO:0000256" key="4">
    <source>
        <dbReference type="ARBA" id="ARBA00022723"/>
    </source>
</evidence>
<evidence type="ECO:0000256" key="8">
    <source>
        <dbReference type="ARBA" id="ARBA00023210"/>
    </source>
</evidence>
<keyword evidence="6" id="KW-0460">Magnesium</keyword>
<gene>
    <name evidence="10" type="primary">engB</name>
    <name evidence="12" type="ORF">SAMN05216378_2844</name>
</gene>
<feature type="domain" description="EngB-type G" evidence="11">
    <location>
        <begin position="22"/>
        <end position="195"/>
    </location>
</feature>
<evidence type="ECO:0000256" key="5">
    <source>
        <dbReference type="ARBA" id="ARBA00022741"/>
    </source>
</evidence>
<dbReference type="InterPro" id="IPR005225">
    <property type="entry name" value="Small_GTP-bd"/>
</dbReference>
<dbReference type="InterPro" id="IPR027417">
    <property type="entry name" value="P-loop_NTPase"/>
</dbReference>
<dbReference type="InterPro" id="IPR030393">
    <property type="entry name" value="G_ENGB_dom"/>
</dbReference>
<dbReference type="FunFam" id="3.40.50.300:FF:000098">
    <property type="entry name" value="Probable GTP-binding protein EngB"/>
    <property type="match status" value="1"/>
</dbReference>
<dbReference type="GO" id="GO:0000917">
    <property type="term" value="P:division septum assembly"/>
    <property type="evidence" value="ECO:0007669"/>
    <property type="project" value="UniProtKB-KW"/>
</dbReference>
<evidence type="ECO:0000256" key="10">
    <source>
        <dbReference type="HAMAP-Rule" id="MF_00321"/>
    </source>
</evidence>
<dbReference type="NCBIfam" id="TIGR00231">
    <property type="entry name" value="small_GTP"/>
    <property type="match status" value="1"/>
</dbReference>
<comment type="similarity">
    <text evidence="2 10">Belongs to the TRAFAC class TrmE-Era-EngA-EngB-Septin-like GTPase superfamily. EngB GTPase family.</text>
</comment>
<dbReference type="NCBIfam" id="TIGR03598">
    <property type="entry name" value="GTPase_YsxC"/>
    <property type="match status" value="1"/>
</dbReference>
<evidence type="ECO:0000256" key="1">
    <source>
        <dbReference type="ARBA" id="ARBA00001946"/>
    </source>
</evidence>
<dbReference type="InterPro" id="IPR006073">
    <property type="entry name" value="GTP-bd"/>
</dbReference>
<protein>
    <recommendedName>
        <fullName evidence="10">Probable GTP-binding protein EngB</fullName>
    </recommendedName>
</protein>
<dbReference type="SUPFAM" id="SSF52540">
    <property type="entry name" value="P-loop containing nucleoside triphosphate hydrolases"/>
    <property type="match status" value="1"/>
</dbReference>
<dbReference type="EMBL" id="FOMT01000002">
    <property type="protein sequence ID" value="SFE23685.1"/>
    <property type="molecule type" value="Genomic_DNA"/>
</dbReference>
<dbReference type="STRING" id="1045775.SAMN05216378_2844"/>
<evidence type="ECO:0000313" key="13">
    <source>
        <dbReference type="Proteomes" id="UP000198855"/>
    </source>
</evidence>
<dbReference type="HAMAP" id="MF_00321">
    <property type="entry name" value="GTPase_EngB"/>
    <property type="match status" value="1"/>
</dbReference>
<proteinExistence type="inferred from homology"/>
<reference evidence="13" key="1">
    <citation type="submission" date="2016-10" db="EMBL/GenBank/DDBJ databases">
        <authorList>
            <person name="Varghese N."/>
            <person name="Submissions S."/>
        </authorList>
    </citation>
    <scope>NUCLEOTIDE SEQUENCE [LARGE SCALE GENOMIC DNA]</scope>
    <source>
        <strain evidence="13">CGMCC 1.10784</strain>
    </source>
</reference>
<evidence type="ECO:0000313" key="12">
    <source>
        <dbReference type="EMBL" id="SFE23685.1"/>
    </source>
</evidence>
<dbReference type="PANTHER" id="PTHR11649:SF13">
    <property type="entry name" value="ENGB-TYPE G DOMAIN-CONTAINING PROTEIN"/>
    <property type="match status" value="1"/>
</dbReference>
<dbReference type="OrthoDB" id="9804921at2"/>
<dbReference type="Proteomes" id="UP000198855">
    <property type="component" value="Unassembled WGS sequence"/>
</dbReference>
<dbReference type="GO" id="GO:0046872">
    <property type="term" value="F:metal ion binding"/>
    <property type="evidence" value="ECO:0007669"/>
    <property type="project" value="UniProtKB-KW"/>
</dbReference>
<comment type="cofactor">
    <cofactor evidence="1">
        <name>Mg(2+)</name>
        <dbReference type="ChEBI" id="CHEBI:18420"/>
    </cofactor>
</comment>
<dbReference type="AlphaFoldDB" id="A0A1I1YVQ7"/>
<accession>A0A1I1YVQ7</accession>
<evidence type="ECO:0000256" key="2">
    <source>
        <dbReference type="ARBA" id="ARBA00009638"/>
    </source>
</evidence>
<keyword evidence="4" id="KW-0479">Metal-binding</keyword>
<keyword evidence="5 10" id="KW-0547">Nucleotide-binding</keyword>
<keyword evidence="7 10" id="KW-0342">GTP-binding</keyword>
<dbReference type="InterPro" id="IPR019987">
    <property type="entry name" value="GTP-bd_ribosome_bio_YsxC"/>
</dbReference>
<dbReference type="Gene3D" id="3.40.50.300">
    <property type="entry name" value="P-loop containing nucleotide triphosphate hydrolases"/>
    <property type="match status" value="1"/>
</dbReference>
<keyword evidence="9 10" id="KW-0131">Cell cycle</keyword>
<dbReference type="GO" id="GO:0005525">
    <property type="term" value="F:GTP binding"/>
    <property type="evidence" value="ECO:0007669"/>
    <property type="project" value="UniProtKB-UniRule"/>
</dbReference>
<dbReference type="Pfam" id="PF01926">
    <property type="entry name" value="MMR_HSR1"/>
    <property type="match status" value="1"/>
</dbReference>